<dbReference type="EMBL" id="JACRSW010000031">
    <property type="protein sequence ID" value="MBC8557720.1"/>
    <property type="molecule type" value="Genomic_DNA"/>
</dbReference>
<name>A0ABR7MW55_9FIRM</name>
<dbReference type="CDD" id="cd06262">
    <property type="entry name" value="metallo-hydrolase-like_MBL-fold"/>
    <property type="match status" value="1"/>
</dbReference>
<feature type="domain" description="Metallo-beta-lactamase" evidence="5">
    <location>
        <begin position="14"/>
        <end position="192"/>
    </location>
</feature>
<keyword evidence="2" id="KW-0479">Metal-binding</keyword>
<dbReference type="RefSeq" id="WP_022140858.1">
    <property type="nucleotide sequence ID" value="NZ_JACRSW010000031.1"/>
</dbReference>
<dbReference type="SUPFAM" id="SSF56281">
    <property type="entry name" value="Metallo-hydrolase/oxidoreductase"/>
    <property type="match status" value="1"/>
</dbReference>
<evidence type="ECO:0000256" key="2">
    <source>
        <dbReference type="ARBA" id="ARBA00022723"/>
    </source>
</evidence>
<comment type="cofactor">
    <cofactor evidence="1">
        <name>Zn(2+)</name>
        <dbReference type="ChEBI" id="CHEBI:29105"/>
    </cofactor>
</comment>
<evidence type="ECO:0000313" key="6">
    <source>
        <dbReference type="EMBL" id="MBC8557720.1"/>
    </source>
</evidence>
<evidence type="ECO:0000313" key="7">
    <source>
        <dbReference type="Proteomes" id="UP000637513"/>
    </source>
</evidence>
<evidence type="ECO:0000256" key="3">
    <source>
        <dbReference type="ARBA" id="ARBA00022801"/>
    </source>
</evidence>
<evidence type="ECO:0000256" key="4">
    <source>
        <dbReference type="ARBA" id="ARBA00022833"/>
    </source>
</evidence>
<dbReference type="Gene3D" id="3.60.15.10">
    <property type="entry name" value="Ribonuclease Z/Hydroxyacylglutathione hydrolase-like"/>
    <property type="match status" value="1"/>
</dbReference>
<dbReference type="Proteomes" id="UP000637513">
    <property type="component" value="Unassembled WGS sequence"/>
</dbReference>
<evidence type="ECO:0000259" key="5">
    <source>
        <dbReference type="SMART" id="SM00849"/>
    </source>
</evidence>
<proteinExistence type="predicted"/>
<dbReference type="SMART" id="SM00849">
    <property type="entry name" value="Lactamase_B"/>
    <property type="match status" value="1"/>
</dbReference>
<evidence type="ECO:0000256" key="1">
    <source>
        <dbReference type="ARBA" id="ARBA00001947"/>
    </source>
</evidence>
<sequence length="213" mass="23404">MSLVCDFRVVGPVQTNCYFLFDKETKECVIVDPGDEAEKILRYIRNKQLKVTAILLTHGHFDHIQAVSDVQKATGAKVMASRAEKIIIESTTNNLSSVMSASCTTSVDEYLEDGQEIELLGQTVRCILTPGHTIGGMCFYFPKAGILFSGDTLFQESVGRTDFPTGSMSQIIHSIREKLLILPPAVRVYPGHGMTTSIGEEKMYNPYAGGSDD</sequence>
<keyword evidence="3" id="KW-0378">Hydrolase</keyword>
<reference evidence="6 7" key="1">
    <citation type="submission" date="2020-08" db="EMBL/GenBank/DDBJ databases">
        <title>Genome public.</title>
        <authorList>
            <person name="Liu C."/>
            <person name="Sun Q."/>
        </authorList>
    </citation>
    <scope>NUCLEOTIDE SEQUENCE [LARGE SCALE GENOMIC DNA]</scope>
    <source>
        <strain evidence="6 7">BX3</strain>
    </source>
</reference>
<keyword evidence="4" id="KW-0862">Zinc</keyword>
<protein>
    <submittedName>
        <fullName evidence="6">MBL fold metallo-hydrolase</fullName>
    </submittedName>
</protein>
<dbReference type="InterPro" id="IPR001279">
    <property type="entry name" value="Metallo-B-lactamas"/>
</dbReference>
<dbReference type="PANTHER" id="PTHR46233">
    <property type="entry name" value="HYDROXYACYLGLUTATHIONE HYDROLASE GLOC"/>
    <property type="match status" value="1"/>
</dbReference>
<keyword evidence="7" id="KW-1185">Reference proteome</keyword>
<comment type="caution">
    <text evidence="6">The sequence shown here is derived from an EMBL/GenBank/DDBJ whole genome shotgun (WGS) entry which is preliminary data.</text>
</comment>
<accession>A0ABR7MW55</accession>
<dbReference type="InterPro" id="IPR051453">
    <property type="entry name" value="MBL_Glyoxalase_II"/>
</dbReference>
<organism evidence="6 7">
    <name type="scientific">Jutongia hominis</name>
    <dbReference type="NCBI Taxonomy" id="2763664"/>
    <lineage>
        <taxon>Bacteria</taxon>
        <taxon>Bacillati</taxon>
        <taxon>Bacillota</taxon>
        <taxon>Clostridia</taxon>
        <taxon>Lachnospirales</taxon>
        <taxon>Lachnospiraceae</taxon>
        <taxon>Jutongia</taxon>
    </lineage>
</organism>
<dbReference type="PANTHER" id="PTHR46233:SF3">
    <property type="entry name" value="HYDROXYACYLGLUTATHIONE HYDROLASE GLOC"/>
    <property type="match status" value="1"/>
</dbReference>
<dbReference type="InterPro" id="IPR036866">
    <property type="entry name" value="RibonucZ/Hydroxyglut_hydro"/>
</dbReference>
<dbReference type="Pfam" id="PF00753">
    <property type="entry name" value="Lactamase_B"/>
    <property type="match status" value="1"/>
</dbReference>
<gene>
    <name evidence="6" type="ORF">H8700_08370</name>
</gene>